<dbReference type="Proteomes" id="UP001596066">
    <property type="component" value="Unassembled WGS sequence"/>
</dbReference>
<evidence type="ECO:0000259" key="3">
    <source>
        <dbReference type="Pfam" id="PF02342"/>
    </source>
</evidence>
<dbReference type="Gene3D" id="2.60.60.30">
    <property type="entry name" value="sav2460 like domains"/>
    <property type="match status" value="1"/>
</dbReference>
<protein>
    <submittedName>
        <fullName evidence="4">TerD family protein</fullName>
    </submittedName>
</protein>
<evidence type="ECO:0000256" key="2">
    <source>
        <dbReference type="SAM" id="MobiDB-lite"/>
    </source>
</evidence>
<sequence length="311" mass="31924">MTHVMAKGANIPLTASAVRVVLRWAAAPGTPDVDASALLLGADGKVRSDADFVFYNQPRHPSGLVRHLAKQSGGGEVWDAVEADLSALSEDVDRVVLAGSAEGGAFPAVSGLRVLLYDAAGGIGAAALAEFPVSDTGEVTALVAAELYRRAGGWKFRAIGQGYDSGLGGLATDYGIAVEDDTVAHPGTPAEPVAVPTAPSAEEEDDFTLAPAAPTTAPLPPPPTAPPAPQPATAGYGYPQPQAQPQPAGYGYPPPQPGYGYPQPQPQPGYGYPQPTTGYGYPQQPATPVPPPPTPQQNFALPPQGPQFQPR</sequence>
<feature type="domain" description="TerD" evidence="3">
    <location>
        <begin position="1"/>
        <end position="174"/>
    </location>
</feature>
<dbReference type="CDD" id="cd06974">
    <property type="entry name" value="TerD_like"/>
    <property type="match status" value="1"/>
</dbReference>
<dbReference type="EMBL" id="JBHSOC010000041">
    <property type="protein sequence ID" value="MFC5644117.1"/>
    <property type="molecule type" value="Genomic_DNA"/>
</dbReference>
<keyword evidence="5" id="KW-1185">Reference proteome</keyword>
<accession>A0ABW0VH07</accession>
<evidence type="ECO:0000313" key="4">
    <source>
        <dbReference type="EMBL" id="MFC5644117.1"/>
    </source>
</evidence>
<dbReference type="PANTHER" id="PTHR32097">
    <property type="entry name" value="CAMP-BINDING PROTEIN 1-RELATED"/>
    <property type="match status" value="1"/>
</dbReference>
<evidence type="ECO:0000256" key="1">
    <source>
        <dbReference type="ARBA" id="ARBA00008775"/>
    </source>
</evidence>
<feature type="compositionally biased region" description="Pro residues" evidence="2">
    <location>
        <begin position="285"/>
        <end position="295"/>
    </location>
</feature>
<organism evidence="4 5">
    <name type="scientific">Kitasatospora cinereorecta</name>
    <dbReference type="NCBI Taxonomy" id="285560"/>
    <lineage>
        <taxon>Bacteria</taxon>
        <taxon>Bacillati</taxon>
        <taxon>Actinomycetota</taxon>
        <taxon>Actinomycetes</taxon>
        <taxon>Kitasatosporales</taxon>
        <taxon>Streptomycetaceae</taxon>
        <taxon>Kitasatospora</taxon>
    </lineage>
</organism>
<name>A0ABW0VH07_9ACTN</name>
<dbReference type="Pfam" id="PF02342">
    <property type="entry name" value="TerD"/>
    <property type="match status" value="1"/>
</dbReference>
<feature type="compositionally biased region" description="Low complexity" evidence="2">
    <location>
        <begin position="268"/>
        <end position="284"/>
    </location>
</feature>
<gene>
    <name evidence="4" type="ORF">ACFPZF_22510</name>
</gene>
<feature type="compositionally biased region" description="Low complexity" evidence="2">
    <location>
        <begin position="231"/>
        <end position="251"/>
    </location>
</feature>
<comment type="similarity">
    <text evidence="1">Belongs to the CAPAB/TerDEXZ family.</text>
</comment>
<dbReference type="InterPro" id="IPR051324">
    <property type="entry name" value="Stress/Tellurium_Resist"/>
</dbReference>
<comment type="caution">
    <text evidence="4">The sequence shown here is derived from an EMBL/GenBank/DDBJ whole genome shotgun (WGS) entry which is preliminary data.</text>
</comment>
<evidence type="ECO:0000313" key="5">
    <source>
        <dbReference type="Proteomes" id="UP001596066"/>
    </source>
</evidence>
<dbReference type="RefSeq" id="WP_346141953.1">
    <property type="nucleotide sequence ID" value="NZ_BAAAUA010000007.1"/>
</dbReference>
<feature type="compositionally biased region" description="Pro residues" evidence="2">
    <location>
        <begin position="217"/>
        <end position="230"/>
    </location>
</feature>
<reference evidence="5" key="1">
    <citation type="journal article" date="2019" name="Int. J. Syst. Evol. Microbiol.">
        <title>The Global Catalogue of Microorganisms (GCM) 10K type strain sequencing project: providing services to taxonomists for standard genome sequencing and annotation.</title>
        <authorList>
            <consortium name="The Broad Institute Genomics Platform"/>
            <consortium name="The Broad Institute Genome Sequencing Center for Infectious Disease"/>
            <person name="Wu L."/>
            <person name="Ma J."/>
        </authorList>
    </citation>
    <scope>NUCLEOTIDE SEQUENCE [LARGE SCALE GENOMIC DNA]</scope>
    <source>
        <strain evidence="5">CGMCC 4.1622</strain>
    </source>
</reference>
<dbReference type="PANTHER" id="PTHR32097:SF4">
    <property type="entry name" value="GENERAL STRESS PROTEIN 16U"/>
    <property type="match status" value="1"/>
</dbReference>
<feature type="region of interest" description="Disordered" evidence="2">
    <location>
        <begin position="182"/>
        <end position="311"/>
    </location>
</feature>
<feature type="compositionally biased region" description="Low complexity" evidence="2">
    <location>
        <begin position="188"/>
        <end position="200"/>
    </location>
</feature>
<proteinExistence type="inferred from homology"/>
<feature type="compositionally biased region" description="Pro residues" evidence="2">
    <location>
        <begin position="252"/>
        <end position="267"/>
    </location>
</feature>
<dbReference type="InterPro" id="IPR003325">
    <property type="entry name" value="TerD"/>
</dbReference>